<dbReference type="InterPro" id="IPR051015">
    <property type="entry name" value="EvgA-like"/>
</dbReference>
<dbReference type="SUPFAM" id="SSF52172">
    <property type="entry name" value="CheY-like"/>
    <property type="match status" value="1"/>
</dbReference>
<feature type="transmembrane region" description="Helical" evidence="4">
    <location>
        <begin position="24"/>
        <end position="46"/>
    </location>
</feature>
<reference evidence="7" key="1">
    <citation type="journal article" date="2014" name="Int. J. Syst. Evol. Microbiol.">
        <title>Complete genome sequence of Corynebacterium casei LMG S-19264T (=DSM 44701T), isolated from a smear-ripened cheese.</title>
        <authorList>
            <consortium name="US DOE Joint Genome Institute (JGI-PGF)"/>
            <person name="Walter F."/>
            <person name="Albersmeier A."/>
            <person name="Kalinowski J."/>
            <person name="Ruckert C."/>
        </authorList>
    </citation>
    <scope>NUCLEOTIDE SEQUENCE</scope>
    <source>
        <strain evidence="7">CGMCC 4.7299</strain>
    </source>
</reference>
<dbReference type="Pfam" id="PF02518">
    <property type="entry name" value="HATPase_c"/>
    <property type="match status" value="1"/>
</dbReference>
<dbReference type="InterPro" id="IPR000792">
    <property type="entry name" value="Tscrpt_reg_LuxR_C"/>
</dbReference>
<dbReference type="InterPro" id="IPR011006">
    <property type="entry name" value="CheY-like_superfamily"/>
</dbReference>
<dbReference type="InterPro" id="IPR055558">
    <property type="entry name" value="DUF7134"/>
</dbReference>
<keyword evidence="1 3" id="KW-0597">Phosphoprotein</keyword>
<dbReference type="InterPro" id="IPR058245">
    <property type="entry name" value="NreC/VraR/RcsB-like_REC"/>
</dbReference>
<keyword evidence="4" id="KW-0472">Membrane</keyword>
<evidence type="ECO:0000256" key="3">
    <source>
        <dbReference type="PROSITE-ProRule" id="PRU00169"/>
    </source>
</evidence>
<dbReference type="AlphaFoldDB" id="A0A8J3C5X0"/>
<keyword evidence="4" id="KW-1133">Transmembrane helix</keyword>
<dbReference type="PROSITE" id="PS50043">
    <property type="entry name" value="HTH_LUXR_2"/>
    <property type="match status" value="1"/>
</dbReference>
<dbReference type="GO" id="GO:0000155">
    <property type="term" value="F:phosphorelay sensor kinase activity"/>
    <property type="evidence" value="ECO:0007669"/>
    <property type="project" value="InterPro"/>
</dbReference>
<dbReference type="SMART" id="SM00387">
    <property type="entry name" value="HATPase_c"/>
    <property type="match status" value="1"/>
</dbReference>
<comment type="caution">
    <text evidence="7">The sequence shown here is derived from an EMBL/GenBank/DDBJ whole genome shotgun (WGS) entry which is preliminary data.</text>
</comment>
<reference evidence="7" key="2">
    <citation type="submission" date="2020-09" db="EMBL/GenBank/DDBJ databases">
        <authorList>
            <person name="Sun Q."/>
            <person name="Zhou Y."/>
        </authorList>
    </citation>
    <scope>NUCLEOTIDE SEQUENCE</scope>
    <source>
        <strain evidence="7">CGMCC 4.7299</strain>
    </source>
</reference>
<evidence type="ECO:0008006" key="9">
    <source>
        <dbReference type="Google" id="ProtNLM"/>
    </source>
</evidence>
<dbReference type="Pfam" id="PF07730">
    <property type="entry name" value="HisKA_3"/>
    <property type="match status" value="1"/>
</dbReference>
<dbReference type="InterPro" id="IPR011712">
    <property type="entry name" value="Sig_transdc_His_kin_sub3_dim/P"/>
</dbReference>
<evidence type="ECO:0000256" key="4">
    <source>
        <dbReference type="SAM" id="Phobius"/>
    </source>
</evidence>
<protein>
    <recommendedName>
        <fullName evidence="9">DNA-binding response regulator, NarL/FixJ family, contains REC and HTH domains</fullName>
    </recommendedName>
</protein>
<dbReference type="InterPro" id="IPR003594">
    <property type="entry name" value="HATPase_dom"/>
</dbReference>
<dbReference type="Pfam" id="PF00072">
    <property type="entry name" value="Response_reg"/>
    <property type="match status" value="1"/>
</dbReference>
<dbReference type="SUPFAM" id="SSF46894">
    <property type="entry name" value="C-terminal effector domain of the bipartite response regulators"/>
    <property type="match status" value="1"/>
</dbReference>
<dbReference type="Gene3D" id="3.40.50.2300">
    <property type="match status" value="1"/>
</dbReference>
<dbReference type="SMART" id="SM00421">
    <property type="entry name" value="HTH_LUXR"/>
    <property type="match status" value="1"/>
</dbReference>
<dbReference type="InterPro" id="IPR016032">
    <property type="entry name" value="Sig_transdc_resp-reg_C-effctor"/>
</dbReference>
<dbReference type="GO" id="GO:0046983">
    <property type="term" value="F:protein dimerization activity"/>
    <property type="evidence" value="ECO:0007669"/>
    <property type="project" value="InterPro"/>
</dbReference>
<evidence type="ECO:0000256" key="1">
    <source>
        <dbReference type="ARBA" id="ARBA00022553"/>
    </source>
</evidence>
<dbReference type="InterPro" id="IPR036890">
    <property type="entry name" value="HATPase_C_sf"/>
</dbReference>
<evidence type="ECO:0000313" key="7">
    <source>
        <dbReference type="EMBL" id="GGL13621.1"/>
    </source>
</evidence>
<dbReference type="PANTHER" id="PTHR45566:SF2">
    <property type="entry name" value="NARL SUBFAMILY"/>
    <property type="match status" value="1"/>
</dbReference>
<evidence type="ECO:0000313" key="8">
    <source>
        <dbReference type="Proteomes" id="UP000656042"/>
    </source>
</evidence>
<dbReference type="Gene3D" id="3.30.565.10">
    <property type="entry name" value="Histidine kinase-like ATPase, C-terminal domain"/>
    <property type="match status" value="1"/>
</dbReference>
<dbReference type="PROSITE" id="PS50110">
    <property type="entry name" value="RESPONSE_REGULATORY"/>
    <property type="match status" value="1"/>
</dbReference>
<dbReference type="Gene3D" id="1.20.5.1930">
    <property type="match status" value="1"/>
</dbReference>
<dbReference type="SMART" id="SM00448">
    <property type="entry name" value="REC"/>
    <property type="match status" value="1"/>
</dbReference>
<feature type="domain" description="Response regulatory" evidence="6">
    <location>
        <begin position="401"/>
        <end position="522"/>
    </location>
</feature>
<feature type="domain" description="HTH luxR-type" evidence="5">
    <location>
        <begin position="540"/>
        <end position="605"/>
    </location>
</feature>
<dbReference type="GO" id="GO:0016020">
    <property type="term" value="C:membrane"/>
    <property type="evidence" value="ECO:0007669"/>
    <property type="project" value="InterPro"/>
</dbReference>
<feature type="transmembrane region" description="Helical" evidence="4">
    <location>
        <begin position="52"/>
        <end position="69"/>
    </location>
</feature>
<feature type="transmembrane region" description="Helical" evidence="4">
    <location>
        <begin position="76"/>
        <end position="95"/>
    </location>
</feature>
<dbReference type="RefSeq" id="WP_229716213.1">
    <property type="nucleotide sequence ID" value="NZ_BMMX01000042.1"/>
</dbReference>
<dbReference type="GO" id="GO:0006355">
    <property type="term" value="P:regulation of DNA-templated transcription"/>
    <property type="evidence" value="ECO:0007669"/>
    <property type="project" value="InterPro"/>
</dbReference>
<sequence length="619" mass="66296">MTWAGNAVLRALTTGRRRTARRWYAWDAVLAGALVILALPRVWVTYPGAETVHWSGSWAAIILVLLQTSPIAMRRLFPLPVLVVTGAAVLAYQLVPDQPEPDYLSVCVASYTVAAEVRPGLSRWFLGATVVLVPAALAQDLTSLGIFRAVALLALVWALGLDRRRSIRDRAEAADQMARQAAREQALRSARRSLAQREGLARVLHDGLARSLTAMSVHGEALKVATGRAARQQLDNMLRAGREALTVLQATVTAFDQGVPSAAPLSWPELIAGFRDHGLAIDVAPPLLHVPLDDQHGRCLYRVVHEALTNALRYAGPGTAVRIDVELTGEATRVTVDNTAGDATEHRRSGGGFGLPSIERDVAAIGGELEFGATGDGWRVSVRLPATAPDRTQPPRLRPVPVVIVDDESMVREGIRLLLQVHPDIEVVADFADGAGLLKFLSTDRAPQETVVLLDLVMPGQSGEEVLARLRAERFATRVRVLILTAWEDEDAVRRALTGGAYGYLPKASTAAQLATAVRAVADGLVALVPGVRSGPGTADRRPLGRLTAREEDVLRLLGTGSSNREIARRLGLSERTVKIHVSAVFGKLGVRSRTQAALLAESYLADARPGGGPSSADA</sequence>
<dbReference type="SUPFAM" id="SSF55874">
    <property type="entry name" value="ATPase domain of HSP90 chaperone/DNA topoisomerase II/histidine kinase"/>
    <property type="match status" value="1"/>
</dbReference>
<gene>
    <name evidence="7" type="ORF">GCM10012284_55530</name>
</gene>
<dbReference type="CDD" id="cd06170">
    <property type="entry name" value="LuxR_C_like"/>
    <property type="match status" value="1"/>
</dbReference>
<dbReference type="PRINTS" id="PR00038">
    <property type="entry name" value="HTHLUXR"/>
</dbReference>
<feature type="transmembrane region" description="Helical" evidence="4">
    <location>
        <begin position="141"/>
        <end position="161"/>
    </location>
</feature>
<keyword evidence="8" id="KW-1185">Reference proteome</keyword>
<dbReference type="Pfam" id="PF23539">
    <property type="entry name" value="DUF7134"/>
    <property type="match status" value="1"/>
</dbReference>
<evidence type="ECO:0000259" key="5">
    <source>
        <dbReference type="PROSITE" id="PS50043"/>
    </source>
</evidence>
<dbReference type="CDD" id="cd17535">
    <property type="entry name" value="REC_NarL-like"/>
    <property type="match status" value="1"/>
</dbReference>
<evidence type="ECO:0000256" key="2">
    <source>
        <dbReference type="ARBA" id="ARBA00023125"/>
    </source>
</evidence>
<dbReference type="GO" id="GO:0003677">
    <property type="term" value="F:DNA binding"/>
    <property type="evidence" value="ECO:0007669"/>
    <property type="project" value="UniProtKB-KW"/>
</dbReference>
<keyword evidence="2" id="KW-0238">DNA-binding</keyword>
<name>A0A8J3C5X0_9ACTN</name>
<evidence type="ECO:0000259" key="6">
    <source>
        <dbReference type="PROSITE" id="PS50110"/>
    </source>
</evidence>
<accession>A0A8J3C5X0</accession>
<feature type="modified residue" description="4-aspartylphosphate" evidence="3">
    <location>
        <position position="455"/>
    </location>
</feature>
<dbReference type="PROSITE" id="PS00622">
    <property type="entry name" value="HTH_LUXR_1"/>
    <property type="match status" value="1"/>
</dbReference>
<organism evidence="7 8">
    <name type="scientific">Mangrovihabitans endophyticus</name>
    <dbReference type="NCBI Taxonomy" id="1751298"/>
    <lineage>
        <taxon>Bacteria</taxon>
        <taxon>Bacillati</taxon>
        <taxon>Actinomycetota</taxon>
        <taxon>Actinomycetes</taxon>
        <taxon>Micromonosporales</taxon>
        <taxon>Micromonosporaceae</taxon>
        <taxon>Mangrovihabitans</taxon>
    </lineage>
</organism>
<keyword evidence="4" id="KW-0812">Transmembrane</keyword>
<dbReference type="CDD" id="cd16917">
    <property type="entry name" value="HATPase_UhpB-NarQ-NarX-like"/>
    <property type="match status" value="1"/>
</dbReference>
<dbReference type="Proteomes" id="UP000656042">
    <property type="component" value="Unassembled WGS sequence"/>
</dbReference>
<proteinExistence type="predicted"/>
<dbReference type="PANTHER" id="PTHR45566">
    <property type="entry name" value="HTH-TYPE TRANSCRIPTIONAL REGULATOR YHJB-RELATED"/>
    <property type="match status" value="1"/>
</dbReference>
<dbReference type="EMBL" id="BMMX01000042">
    <property type="protein sequence ID" value="GGL13621.1"/>
    <property type="molecule type" value="Genomic_DNA"/>
</dbReference>
<dbReference type="Pfam" id="PF00196">
    <property type="entry name" value="GerE"/>
    <property type="match status" value="1"/>
</dbReference>
<dbReference type="InterPro" id="IPR001789">
    <property type="entry name" value="Sig_transdc_resp-reg_receiver"/>
</dbReference>